<dbReference type="GO" id="GO:0006508">
    <property type="term" value="P:proteolysis"/>
    <property type="evidence" value="ECO:0007669"/>
    <property type="project" value="UniProtKB-KW"/>
</dbReference>
<evidence type="ECO:0000259" key="5">
    <source>
        <dbReference type="PROSITE" id="PS50106"/>
    </source>
</evidence>
<dbReference type="InterPro" id="IPR009003">
    <property type="entry name" value="Peptidase_S1_PA"/>
</dbReference>
<evidence type="ECO:0000256" key="3">
    <source>
        <dbReference type="ARBA" id="ARBA00022801"/>
    </source>
</evidence>
<feature type="signal peptide" evidence="4">
    <location>
        <begin position="1"/>
        <end position="19"/>
    </location>
</feature>
<evidence type="ECO:0000256" key="2">
    <source>
        <dbReference type="ARBA" id="ARBA00022670"/>
    </source>
</evidence>
<evidence type="ECO:0000313" key="6">
    <source>
        <dbReference type="EMBL" id="SMD05392.1"/>
    </source>
</evidence>
<dbReference type="PROSITE" id="PS50106">
    <property type="entry name" value="PDZ"/>
    <property type="match status" value="1"/>
</dbReference>
<organism evidence="6 7">
    <name type="scientific">Pedobacter africanus</name>
    <dbReference type="NCBI Taxonomy" id="151894"/>
    <lineage>
        <taxon>Bacteria</taxon>
        <taxon>Pseudomonadati</taxon>
        <taxon>Bacteroidota</taxon>
        <taxon>Sphingobacteriia</taxon>
        <taxon>Sphingobacteriales</taxon>
        <taxon>Sphingobacteriaceae</taxon>
        <taxon>Pedobacter</taxon>
    </lineage>
</organism>
<dbReference type="PRINTS" id="PR00834">
    <property type="entry name" value="PROTEASES2C"/>
</dbReference>
<dbReference type="Pfam" id="PF13180">
    <property type="entry name" value="PDZ_2"/>
    <property type="match status" value="1"/>
</dbReference>
<keyword evidence="2 6" id="KW-0645">Protease</keyword>
<keyword evidence="7" id="KW-1185">Reference proteome</keyword>
<gene>
    <name evidence="6" type="ORF">SAMN04488524_4465</name>
</gene>
<dbReference type="GO" id="GO:0004252">
    <property type="term" value="F:serine-type endopeptidase activity"/>
    <property type="evidence" value="ECO:0007669"/>
    <property type="project" value="InterPro"/>
</dbReference>
<feature type="chain" id="PRO_5010739084" evidence="4">
    <location>
        <begin position="20"/>
        <end position="553"/>
    </location>
</feature>
<dbReference type="RefSeq" id="WP_084241261.1">
    <property type="nucleotide sequence ID" value="NZ_FWXT01000005.1"/>
</dbReference>
<dbReference type="InterPro" id="IPR001940">
    <property type="entry name" value="Peptidase_S1C"/>
</dbReference>
<evidence type="ECO:0000256" key="1">
    <source>
        <dbReference type="ARBA" id="ARBA00010541"/>
    </source>
</evidence>
<dbReference type="InterPro" id="IPR043504">
    <property type="entry name" value="Peptidase_S1_PA_chymotrypsin"/>
</dbReference>
<dbReference type="OrthoDB" id="728837at2"/>
<reference evidence="7" key="1">
    <citation type="submission" date="2017-04" db="EMBL/GenBank/DDBJ databases">
        <authorList>
            <person name="Varghese N."/>
            <person name="Submissions S."/>
        </authorList>
    </citation>
    <scope>NUCLEOTIDE SEQUENCE [LARGE SCALE GENOMIC DNA]</scope>
    <source>
        <strain evidence="7">DSM 12126</strain>
    </source>
</reference>
<dbReference type="Pfam" id="PF13365">
    <property type="entry name" value="Trypsin_2"/>
    <property type="match status" value="1"/>
</dbReference>
<dbReference type="Gene3D" id="2.30.42.10">
    <property type="match status" value="1"/>
</dbReference>
<evidence type="ECO:0000313" key="7">
    <source>
        <dbReference type="Proteomes" id="UP000192756"/>
    </source>
</evidence>
<comment type="similarity">
    <text evidence="1">Belongs to the peptidase S1C family.</text>
</comment>
<dbReference type="SMART" id="SM00228">
    <property type="entry name" value="PDZ"/>
    <property type="match status" value="1"/>
</dbReference>
<dbReference type="SUPFAM" id="SSF50156">
    <property type="entry name" value="PDZ domain-like"/>
    <property type="match status" value="1"/>
</dbReference>
<dbReference type="InterPro" id="IPR036034">
    <property type="entry name" value="PDZ_sf"/>
</dbReference>
<dbReference type="SUPFAM" id="SSF50494">
    <property type="entry name" value="Trypsin-like serine proteases"/>
    <property type="match status" value="2"/>
</dbReference>
<evidence type="ECO:0000256" key="4">
    <source>
        <dbReference type="SAM" id="SignalP"/>
    </source>
</evidence>
<proteinExistence type="inferred from homology"/>
<dbReference type="EMBL" id="FWXT01000005">
    <property type="protein sequence ID" value="SMD05392.1"/>
    <property type="molecule type" value="Genomic_DNA"/>
</dbReference>
<protein>
    <submittedName>
        <fullName evidence="6">Serine protease Do</fullName>
    </submittedName>
</protein>
<sequence length="553" mass="59218">MNRLLFLLAALAICCRAGAQTGHVELGKLGPDIQKVVRQAYQASVSIAVYDATKGASGDGIFSGVVVDTAGHVLSVAHAVKPGTLYQLTFPDGKKKLARGLGRIASNDAAMLKIIEKGTWPYAPMGWSASLRQYMPCVSISYPGTVAAKTPTIRFGYIAEPEARGAYLRTTCLMEPGDSGGPVFDMKGRVIGLHSRIDMSLDANFEVPIDLYRIYWNALTKTENYASLPIQGPLSIDPQTGELKILPGIEQLNVGLKKRLNDRMSRTIFKIKSPYKSKGIQATVLGTLIDMNLKDKSFLVSKSAMVGSVAKVELGPGNTVPAKVVSRDIANDLVLLQIDQKLKGGVNLNAMADTILFADLGKLLTSPQPEGGSLMSVIGNVLIDIPKAPSIAYIGLTAKSVEGKMVITSLAMGGPASSSSLCVGDELLSVNGKTIINEEDLNNEIDSYITNDTAILKLSRAGVAFEKRVPVKIRPQSEMHMAAKFADGRSVRFSGFEKVIIHDGRLKPVECGGPLYGVDGEFYGINIARFSRTSSLAIAAPVVRKFIEDSLAK</sequence>
<dbReference type="STRING" id="151894.SAMN04488524_4465"/>
<dbReference type="Gene3D" id="2.40.10.120">
    <property type="match status" value="1"/>
</dbReference>
<accession>A0A1W2E7I0</accession>
<name>A0A1W2E7I0_9SPHI</name>
<dbReference type="AlphaFoldDB" id="A0A1W2E7I0"/>
<feature type="domain" description="PDZ" evidence="5">
    <location>
        <begin position="382"/>
        <end position="435"/>
    </location>
</feature>
<dbReference type="PANTHER" id="PTHR22939:SF129">
    <property type="entry name" value="SERINE PROTEASE HTRA2, MITOCHONDRIAL"/>
    <property type="match status" value="1"/>
</dbReference>
<dbReference type="InterPro" id="IPR001478">
    <property type="entry name" value="PDZ"/>
</dbReference>
<dbReference type="Gene3D" id="2.40.10.10">
    <property type="entry name" value="Trypsin-like serine proteases"/>
    <property type="match status" value="1"/>
</dbReference>
<dbReference type="PANTHER" id="PTHR22939">
    <property type="entry name" value="SERINE PROTEASE FAMILY S1C HTRA-RELATED"/>
    <property type="match status" value="1"/>
</dbReference>
<dbReference type="Proteomes" id="UP000192756">
    <property type="component" value="Unassembled WGS sequence"/>
</dbReference>
<keyword evidence="4" id="KW-0732">Signal</keyword>
<keyword evidence="3" id="KW-0378">Hydrolase</keyword>